<protein>
    <submittedName>
        <fullName evidence="2">Uncharacterized protein</fullName>
    </submittedName>
</protein>
<organism evidence="1 2">
    <name type="scientific">Romanomermis culicivorax</name>
    <name type="common">Nematode worm</name>
    <dbReference type="NCBI Taxonomy" id="13658"/>
    <lineage>
        <taxon>Eukaryota</taxon>
        <taxon>Metazoa</taxon>
        <taxon>Ecdysozoa</taxon>
        <taxon>Nematoda</taxon>
        <taxon>Enoplea</taxon>
        <taxon>Dorylaimia</taxon>
        <taxon>Mermithida</taxon>
        <taxon>Mermithoidea</taxon>
        <taxon>Mermithidae</taxon>
        <taxon>Romanomermis</taxon>
    </lineage>
</organism>
<dbReference type="Proteomes" id="UP000887565">
    <property type="component" value="Unplaced"/>
</dbReference>
<dbReference type="WBParaSite" id="nRc.2.0.1.t28233-RA">
    <property type="protein sequence ID" value="nRc.2.0.1.t28233-RA"/>
    <property type="gene ID" value="nRc.2.0.1.g28233"/>
</dbReference>
<accession>A0A915JQ55</accession>
<proteinExistence type="predicted"/>
<name>A0A915JQ55_ROMCU</name>
<keyword evidence="1" id="KW-1185">Reference proteome</keyword>
<evidence type="ECO:0000313" key="2">
    <source>
        <dbReference type="WBParaSite" id="nRc.2.0.1.t28233-RA"/>
    </source>
</evidence>
<sequence length="61" mass="6708">MTSLLLGQSVVRRFGDIHDNNTKQNNNESAKAQSVKHLNKKSGTVLRKCNLTITLPNTNGT</sequence>
<evidence type="ECO:0000313" key="1">
    <source>
        <dbReference type="Proteomes" id="UP000887565"/>
    </source>
</evidence>
<dbReference type="AlphaFoldDB" id="A0A915JQ55"/>
<reference evidence="2" key="1">
    <citation type="submission" date="2022-11" db="UniProtKB">
        <authorList>
            <consortium name="WormBaseParasite"/>
        </authorList>
    </citation>
    <scope>IDENTIFICATION</scope>
</reference>